<organism evidence="1 2">
    <name type="scientific">Trichonephila clavipes</name>
    <name type="common">Golden silk orbweaver</name>
    <name type="synonym">Nephila clavipes</name>
    <dbReference type="NCBI Taxonomy" id="2585209"/>
    <lineage>
        <taxon>Eukaryota</taxon>
        <taxon>Metazoa</taxon>
        <taxon>Ecdysozoa</taxon>
        <taxon>Arthropoda</taxon>
        <taxon>Chelicerata</taxon>
        <taxon>Arachnida</taxon>
        <taxon>Araneae</taxon>
        <taxon>Araneomorphae</taxon>
        <taxon>Entelegynae</taxon>
        <taxon>Araneoidea</taxon>
        <taxon>Nephilidae</taxon>
        <taxon>Trichonephila</taxon>
    </lineage>
</organism>
<gene>
    <name evidence="1" type="primary">AVEN_10878_1</name>
    <name evidence="1" type="ORF">TNCV_24451</name>
</gene>
<sequence length="172" mass="18953">MKTKSIPKSESSLSNFSKSKTVFLQTLCVIIRCQGQEKLIRAVIDSGSQSTYVSENETEINLLIGADVLGKLLTGNSVELESGLTAVETKLGISSPTEIEKQKTLSELSLNDFNNRIKILPDGRYEVELLGNLELNKECHYLAHRPVIKLDSQTTKIRPVFDASASEKGNLL</sequence>
<protein>
    <recommendedName>
        <fullName evidence="3">Peptidase A2 domain-containing protein</fullName>
    </recommendedName>
</protein>
<dbReference type="EMBL" id="BMAU01021375">
    <property type="protein sequence ID" value="GFY26244.1"/>
    <property type="molecule type" value="Genomic_DNA"/>
</dbReference>
<accession>A0A8X6W188</accession>
<keyword evidence="2" id="KW-1185">Reference proteome</keyword>
<comment type="caution">
    <text evidence="1">The sequence shown here is derived from an EMBL/GenBank/DDBJ whole genome shotgun (WGS) entry which is preliminary data.</text>
</comment>
<name>A0A8X6W188_TRICX</name>
<dbReference type="Proteomes" id="UP000887159">
    <property type="component" value="Unassembled WGS sequence"/>
</dbReference>
<evidence type="ECO:0008006" key="3">
    <source>
        <dbReference type="Google" id="ProtNLM"/>
    </source>
</evidence>
<reference evidence="1" key="1">
    <citation type="submission" date="2020-08" db="EMBL/GenBank/DDBJ databases">
        <title>Multicomponent nature underlies the extraordinary mechanical properties of spider dragline silk.</title>
        <authorList>
            <person name="Kono N."/>
            <person name="Nakamura H."/>
            <person name="Mori M."/>
            <person name="Yoshida Y."/>
            <person name="Ohtoshi R."/>
            <person name="Malay A.D."/>
            <person name="Moran D.A.P."/>
            <person name="Tomita M."/>
            <person name="Numata K."/>
            <person name="Arakawa K."/>
        </authorList>
    </citation>
    <scope>NUCLEOTIDE SEQUENCE</scope>
</reference>
<dbReference type="AlphaFoldDB" id="A0A8X6W188"/>
<evidence type="ECO:0000313" key="2">
    <source>
        <dbReference type="Proteomes" id="UP000887159"/>
    </source>
</evidence>
<proteinExistence type="predicted"/>
<evidence type="ECO:0000313" key="1">
    <source>
        <dbReference type="EMBL" id="GFY26244.1"/>
    </source>
</evidence>